<dbReference type="GO" id="GO:0005524">
    <property type="term" value="F:ATP binding"/>
    <property type="evidence" value="ECO:0007669"/>
    <property type="project" value="UniProtKB-KW"/>
</dbReference>
<feature type="compositionally biased region" description="Low complexity" evidence="13">
    <location>
        <begin position="248"/>
        <end position="259"/>
    </location>
</feature>
<evidence type="ECO:0000256" key="2">
    <source>
        <dbReference type="ARBA" id="ARBA00004123"/>
    </source>
</evidence>
<evidence type="ECO:0000256" key="4">
    <source>
        <dbReference type="ARBA" id="ARBA00022741"/>
    </source>
</evidence>
<feature type="domain" description="Helicase C-terminal" evidence="16">
    <location>
        <begin position="1074"/>
        <end position="1223"/>
    </location>
</feature>
<organism evidence="17 18">
    <name type="scientific">Drechslerella stenobrocha 248</name>
    <dbReference type="NCBI Taxonomy" id="1043628"/>
    <lineage>
        <taxon>Eukaryota</taxon>
        <taxon>Fungi</taxon>
        <taxon>Dikarya</taxon>
        <taxon>Ascomycota</taxon>
        <taxon>Pezizomycotina</taxon>
        <taxon>Orbiliomycetes</taxon>
        <taxon>Orbiliales</taxon>
        <taxon>Orbiliaceae</taxon>
        <taxon>Drechslerella</taxon>
    </lineage>
</organism>
<evidence type="ECO:0000256" key="12">
    <source>
        <dbReference type="ARBA" id="ARBA00034808"/>
    </source>
</evidence>
<dbReference type="Pfam" id="PF09382">
    <property type="entry name" value="RQC"/>
    <property type="match status" value="1"/>
</dbReference>
<feature type="region of interest" description="Disordered" evidence="13">
    <location>
        <begin position="770"/>
        <end position="789"/>
    </location>
</feature>
<dbReference type="PROSITE" id="PS51192">
    <property type="entry name" value="HELICASE_ATP_BIND_1"/>
    <property type="match status" value="1"/>
</dbReference>
<name>W7I3G7_9PEZI</name>
<keyword evidence="5" id="KW-0378">Hydrolase</keyword>
<dbReference type="OrthoDB" id="10261556at2759"/>
<feature type="compositionally biased region" description="Polar residues" evidence="13">
    <location>
        <begin position="102"/>
        <end position="111"/>
    </location>
</feature>
<dbReference type="PROSITE" id="PS51194">
    <property type="entry name" value="HELICASE_CTER"/>
    <property type="match status" value="1"/>
</dbReference>
<dbReference type="PANTHER" id="PTHR13710:SF153">
    <property type="entry name" value="RECQ-LIKE DNA HELICASE BLM"/>
    <property type="match status" value="1"/>
</dbReference>
<dbReference type="GO" id="GO:0006260">
    <property type="term" value="P:DNA replication"/>
    <property type="evidence" value="ECO:0007669"/>
    <property type="project" value="InterPro"/>
</dbReference>
<feature type="region of interest" description="Disordered" evidence="13">
    <location>
        <begin position="682"/>
        <end position="708"/>
    </location>
</feature>
<dbReference type="HOGENOM" id="CLU_001103_18_0_1"/>
<proteinExistence type="inferred from homology"/>
<reference evidence="17 18" key="1">
    <citation type="submission" date="2013-05" db="EMBL/GenBank/DDBJ databases">
        <title>Drechslerella stenobrocha genome reveals carnivorous origination and mechanical trapping mechanism of predatory fungi.</title>
        <authorList>
            <person name="Liu X."/>
            <person name="Zhang W."/>
            <person name="Liu K."/>
        </authorList>
    </citation>
    <scope>NUCLEOTIDE SEQUENCE [LARGE SCALE GENOMIC DNA]</scope>
    <source>
        <strain evidence="17 18">248</strain>
    </source>
</reference>
<dbReference type="PANTHER" id="PTHR13710">
    <property type="entry name" value="DNA HELICASE RECQ FAMILY MEMBER"/>
    <property type="match status" value="1"/>
</dbReference>
<sequence>MTTKSRGPKNNLSSHLAWLLREKSTVPPQRTDKPPAQSISTAALAAIEAHSRSTGSAPSAKPDTAGKSNIVAVTRPEVRAPATNVVEQQDHIARNRPVGPTGDTSQSSTAAHQAPHKQKAGVAPAPITREQTAIMPVLQLAKTPSNRRRLTSLRQKEPLEDDGDSDPFEPVMKKSDSQGAASHGTKAGASFLDRYTQHCADGKGTRTPAATRKVVLPTGPVESIDLTLSDDEDIPNLPTSRFKQQWEPTRSSSATPSRTNVAERTTLPIGPSDPPPPYSSQELAVPGSSGGLVSRSAQPTILRSISRDANTMEEVEETAQTVTTIRKTKRRVISHDAGADEETPTIQVAHTALRTKSALRYPNGAAASAIAASAAGLPTKIPPAVREPRAMAYGTRDDEDGNNSDYGTTISRSVAGDRNPFNVDTRKHMMMPDVGQLPSFKRLSPARSFSAPQRDMSPKVPFDDDAVAETASPFYRSPQRTKRMLARKATPDPRELAQNLGKYLSPTPGAENVQLSLRGVTSAQSLDTGDADKRKKEIENEMLDMGSMMQAYTSGKYEGTLTLVQMAMKYEELQRKLFDFSRPGSSILATTVAVEQTQDTPIIHSPDHDAVDVYGTQNMVTSTPIRKTFSSRVAEAQSQFVKQTQYPYGPKNPDEIVSTTVQEADEFDAMSDNDDVFELAVSSPPDAKAVPPGSARPLDKGKGRAKADVIEDDAEEAEGLDSDGIPEDFLDFESDIAEQLQDDQDPSGGNPFTIEDLDEDDFELSPEDLEEINGKSSNTKQYSPSPDFEVLDQPPPNIFETRAKHISQLARDGGSGDLDDDIMEIGTQKATEVDMSAPSMGHPWSKEVVGALKSTFKLKGFRTHQLEAINVTLAGKDVFVLMPTGGGKSLCYQLPAVVTSGRTRGITFVISPLLALMEDQTEHLTQLGIRAYMFNSVTSPEAKREILNELKSNKAADSIQLLYVTPEMLVKSKTLETVMLSLHSRKLIARVVIDEAHCVSQWGHDFRKDYKEVGALRRKFPGVPFMALTATATVRTQQDTMHNLSITNCKVFKQSFNRPNLTYEVRSKSKEKDMMQQIVKIIQSPKYKGTCGIVYCLSRNNCEKVARELSQAGILAAFYHAGLESDDRRVIQRKWQKGQVKVIVATIAFGMGIDKPDVRFIIHHSIPKSLEGYYQETGRAGRDGKPSGCFMFYNAGDVIRLISMIEKGEGATPETIAHGKWMLNQVQQYCENKMDCRRVEVLKYFGEKFSKADCNKACDNCVSNKTYEARRVTNEARALLSIVSNAKANSLTVSMLIEIYRGSKAKAILQNQWDSLPGYGQGKDWNKDAVSRLVTHLQTEEVFGLWHIPNLAGFTNSYLTLGPKAHQVQQGSRNLDMMFENSPTAPLKKARKGMPSEEDFESTCISSPIGPSRALPRQPAMSQSTQLDADGFMPVRDGAARKRKSDGVGDDLGAPRRKKVAAQPIGIAADNIRAGLNDYDLDVLERFLKDAKRIRGDLINERGLRVESVFTDTELSWMGVKLPCSINEMMRMTQLADKDRIRLYGSKFLPVLQKYGNEKLENYEGTQYTPGGNSFIEEDDAEDESGEEDDDGDERSRYFGSAGHSQSAMDFSARLAAASQGATAGATKKAAGGRFQRRVSGGSSKGRGGKKVFAKRASGGKTRGGKRGGRSGSASQSGRGRAAGFGTSVVRPMI</sequence>
<feature type="domain" description="Helicase ATP-binding" evidence="15">
    <location>
        <begin position="869"/>
        <end position="1050"/>
    </location>
</feature>
<dbReference type="SMART" id="SM00956">
    <property type="entry name" value="RQC"/>
    <property type="match status" value="1"/>
</dbReference>
<dbReference type="GO" id="GO:0005634">
    <property type="term" value="C:nucleus"/>
    <property type="evidence" value="ECO:0007669"/>
    <property type="project" value="UniProtKB-SubCell"/>
</dbReference>
<dbReference type="GO" id="GO:0016787">
    <property type="term" value="F:hydrolase activity"/>
    <property type="evidence" value="ECO:0007669"/>
    <property type="project" value="UniProtKB-KW"/>
</dbReference>
<evidence type="ECO:0000313" key="18">
    <source>
        <dbReference type="Proteomes" id="UP000024837"/>
    </source>
</evidence>
<dbReference type="InterPro" id="IPR001650">
    <property type="entry name" value="Helicase_C-like"/>
</dbReference>
<comment type="similarity">
    <text evidence="3">Belongs to the helicase family. RecQ subfamily.</text>
</comment>
<keyword evidence="8" id="KW-0238">DNA-binding</keyword>
<feature type="compositionally biased region" description="Low complexity" evidence="13">
    <location>
        <begin position="1624"/>
        <end position="1642"/>
    </location>
</feature>
<accession>W7I3G7</accession>
<dbReference type="InterPro" id="IPR036388">
    <property type="entry name" value="WH-like_DNA-bd_sf"/>
</dbReference>
<keyword evidence="7" id="KW-0067">ATP-binding</keyword>
<feature type="region of interest" description="Disordered" evidence="13">
    <location>
        <begin position="1385"/>
        <end position="1433"/>
    </location>
</feature>
<keyword evidence="10" id="KW-0539">Nucleus</keyword>
<comment type="cofactor">
    <cofactor evidence="1">
        <name>Zn(2+)</name>
        <dbReference type="ChEBI" id="CHEBI:29105"/>
    </cofactor>
</comment>
<dbReference type="SMART" id="SM00490">
    <property type="entry name" value="HELICc"/>
    <property type="match status" value="1"/>
</dbReference>
<dbReference type="GO" id="GO:0005694">
    <property type="term" value="C:chromosome"/>
    <property type="evidence" value="ECO:0007669"/>
    <property type="project" value="TreeGrafter"/>
</dbReference>
<feature type="region of interest" description="Disordered" evidence="13">
    <location>
        <begin position="46"/>
        <end position="189"/>
    </location>
</feature>
<dbReference type="CDD" id="cd17920">
    <property type="entry name" value="DEXHc_RecQ"/>
    <property type="match status" value="1"/>
</dbReference>
<dbReference type="Gene3D" id="3.40.50.300">
    <property type="entry name" value="P-loop containing nucleotide triphosphate hydrolases"/>
    <property type="match status" value="2"/>
</dbReference>
<dbReference type="SUPFAM" id="SSF46785">
    <property type="entry name" value="Winged helix' DNA-binding domain"/>
    <property type="match status" value="1"/>
</dbReference>
<dbReference type="FunFam" id="3.40.50.300:FF:001975">
    <property type="entry name" value="ATP-dependent DNA helicase"/>
    <property type="match status" value="1"/>
</dbReference>
<feature type="compositionally biased region" description="Acidic residues" evidence="13">
    <location>
        <begin position="1576"/>
        <end position="1593"/>
    </location>
</feature>
<dbReference type="Pfam" id="PF00271">
    <property type="entry name" value="Helicase_C"/>
    <property type="match status" value="1"/>
</dbReference>
<evidence type="ECO:0000256" key="11">
    <source>
        <dbReference type="ARBA" id="ARBA00034617"/>
    </source>
</evidence>
<feature type="domain" description="HRDC" evidence="14">
    <location>
        <begin position="1481"/>
        <end position="1562"/>
    </location>
</feature>
<evidence type="ECO:0000259" key="14">
    <source>
        <dbReference type="PROSITE" id="PS50967"/>
    </source>
</evidence>
<dbReference type="GO" id="GO:0043138">
    <property type="term" value="F:3'-5' DNA helicase activity"/>
    <property type="evidence" value="ECO:0007669"/>
    <property type="project" value="UniProtKB-EC"/>
</dbReference>
<feature type="region of interest" description="Disordered" evidence="13">
    <location>
        <begin position="1624"/>
        <end position="1694"/>
    </location>
</feature>
<evidence type="ECO:0000259" key="16">
    <source>
        <dbReference type="PROSITE" id="PS51194"/>
    </source>
</evidence>
<comment type="catalytic activity">
    <reaction evidence="11">
        <text>Couples ATP hydrolysis with the unwinding of duplex DNA by translocating in the 3'-5' direction.</text>
        <dbReference type="EC" id="5.6.2.4"/>
    </reaction>
</comment>
<keyword evidence="6" id="KW-0347">Helicase</keyword>
<feature type="compositionally biased region" description="Polar residues" evidence="13">
    <location>
        <begin position="774"/>
        <end position="784"/>
    </location>
</feature>
<evidence type="ECO:0000313" key="17">
    <source>
        <dbReference type="EMBL" id="EWC46733.1"/>
    </source>
</evidence>
<evidence type="ECO:0000256" key="10">
    <source>
        <dbReference type="ARBA" id="ARBA00023242"/>
    </source>
</evidence>
<evidence type="ECO:0000259" key="15">
    <source>
        <dbReference type="PROSITE" id="PS51192"/>
    </source>
</evidence>
<keyword evidence="4" id="KW-0547">Nucleotide-binding</keyword>
<dbReference type="GO" id="GO:0003677">
    <property type="term" value="F:DNA binding"/>
    <property type="evidence" value="ECO:0007669"/>
    <property type="project" value="UniProtKB-KW"/>
</dbReference>
<dbReference type="CDD" id="cd18794">
    <property type="entry name" value="SF2_C_RecQ"/>
    <property type="match status" value="1"/>
</dbReference>
<gene>
    <name evidence="17" type="ORF">DRE_03978</name>
</gene>
<evidence type="ECO:0000256" key="6">
    <source>
        <dbReference type="ARBA" id="ARBA00022806"/>
    </source>
</evidence>
<dbReference type="Proteomes" id="UP000024837">
    <property type="component" value="Unassembled WGS sequence"/>
</dbReference>
<evidence type="ECO:0000256" key="8">
    <source>
        <dbReference type="ARBA" id="ARBA00023125"/>
    </source>
</evidence>
<evidence type="ECO:0000256" key="9">
    <source>
        <dbReference type="ARBA" id="ARBA00023235"/>
    </source>
</evidence>
<dbReference type="EC" id="5.6.2.4" evidence="12"/>
<feature type="compositionally biased region" description="Polar residues" evidence="13">
    <location>
        <begin position="237"/>
        <end position="247"/>
    </location>
</feature>
<dbReference type="SMART" id="SM00487">
    <property type="entry name" value="DEXDc"/>
    <property type="match status" value="1"/>
</dbReference>
<dbReference type="InterPro" id="IPR004589">
    <property type="entry name" value="DNA_helicase_ATP-dep_RecQ"/>
</dbReference>
<dbReference type="GO" id="GO:0005737">
    <property type="term" value="C:cytoplasm"/>
    <property type="evidence" value="ECO:0007669"/>
    <property type="project" value="TreeGrafter"/>
</dbReference>
<dbReference type="NCBIfam" id="TIGR00614">
    <property type="entry name" value="recQ_fam"/>
    <property type="match status" value="1"/>
</dbReference>
<evidence type="ECO:0000256" key="13">
    <source>
        <dbReference type="SAM" id="MobiDB-lite"/>
    </source>
</evidence>
<feature type="region of interest" description="Disordered" evidence="13">
    <location>
        <begin position="394"/>
        <end position="419"/>
    </location>
</feature>
<dbReference type="PROSITE" id="PS50967">
    <property type="entry name" value="HRDC"/>
    <property type="match status" value="1"/>
</dbReference>
<feature type="region of interest" description="Disordered" evidence="13">
    <location>
        <begin position="1562"/>
        <end position="1603"/>
    </location>
</feature>
<dbReference type="InterPro" id="IPR044876">
    <property type="entry name" value="HRDC_dom_sf"/>
</dbReference>
<evidence type="ECO:0000256" key="3">
    <source>
        <dbReference type="ARBA" id="ARBA00005446"/>
    </source>
</evidence>
<feature type="region of interest" description="Disordered" evidence="13">
    <location>
        <begin position="225"/>
        <end position="295"/>
    </location>
</feature>
<protein>
    <recommendedName>
        <fullName evidence="12">DNA 3'-5' helicase</fullName>
        <ecNumber evidence="12">5.6.2.4</ecNumber>
    </recommendedName>
</protein>
<feature type="compositionally biased region" description="Basic and acidic residues" evidence="13">
    <location>
        <begin position="697"/>
        <end position="708"/>
    </location>
</feature>
<evidence type="ECO:0000256" key="1">
    <source>
        <dbReference type="ARBA" id="ARBA00001947"/>
    </source>
</evidence>
<dbReference type="Pfam" id="PF16124">
    <property type="entry name" value="RecQ_Zn_bind"/>
    <property type="match status" value="1"/>
</dbReference>
<dbReference type="InterPro" id="IPR027417">
    <property type="entry name" value="P-loop_NTPase"/>
</dbReference>
<evidence type="ECO:0000256" key="7">
    <source>
        <dbReference type="ARBA" id="ARBA00022840"/>
    </source>
</evidence>
<dbReference type="Pfam" id="PF00270">
    <property type="entry name" value="DEAD"/>
    <property type="match status" value="1"/>
</dbReference>
<dbReference type="InterPro" id="IPR011545">
    <property type="entry name" value="DEAD/DEAH_box_helicase_dom"/>
</dbReference>
<evidence type="ECO:0000256" key="5">
    <source>
        <dbReference type="ARBA" id="ARBA00022801"/>
    </source>
</evidence>
<dbReference type="InterPro" id="IPR036390">
    <property type="entry name" value="WH_DNA-bd_sf"/>
</dbReference>
<dbReference type="GO" id="GO:0000724">
    <property type="term" value="P:double-strand break repair via homologous recombination"/>
    <property type="evidence" value="ECO:0007669"/>
    <property type="project" value="TreeGrafter"/>
</dbReference>
<dbReference type="EMBL" id="KI966415">
    <property type="protein sequence ID" value="EWC46733.1"/>
    <property type="molecule type" value="Genomic_DNA"/>
</dbReference>
<feature type="compositionally biased region" description="Low complexity" evidence="13">
    <location>
        <begin position="1672"/>
        <end position="1684"/>
    </location>
</feature>
<dbReference type="InterPro" id="IPR002121">
    <property type="entry name" value="HRDC_dom"/>
</dbReference>
<dbReference type="InterPro" id="IPR002464">
    <property type="entry name" value="DNA/RNA_helicase_DEAH_CS"/>
</dbReference>
<dbReference type="InterPro" id="IPR018982">
    <property type="entry name" value="RQC_domain"/>
</dbReference>
<comment type="subcellular location">
    <subcellularLocation>
        <location evidence="2">Nucleus</location>
    </subcellularLocation>
</comment>
<dbReference type="InterPro" id="IPR014001">
    <property type="entry name" value="Helicase_ATP-bd"/>
</dbReference>
<feature type="compositionally biased region" description="Polar residues" evidence="13">
    <location>
        <begin position="403"/>
        <end position="412"/>
    </location>
</feature>
<dbReference type="Gene3D" id="1.10.10.10">
    <property type="entry name" value="Winged helix-like DNA-binding domain superfamily/Winged helix DNA-binding domain"/>
    <property type="match status" value="1"/>
</dbReference>
<dbReference type="SUPFAM" id="SSF52540">
    <property type="entry name" value="P-loop containing nucleoside triphosphate hydrolases"/>
    <property type="match status" value="2"/>
</dbReference>
<dbReference type="PROSITE" id="PS00690">
    <property type="entry name" value="DEAH_ATP_HELICASE"/>
    <property type="match status" value="1"/>
</dbReference>
<dbReference type="InterPro" id="IPR032284">
    <property type="entry name" value="RecQ_Zn-bd"/>
</dbReference>
<keyword evidence="18" id="KW-1185">Reference proteome</keyword>
<dbReference type="FunFam" id="3.40.50.300:FF:000296">
    <property type="entry name" value="ATP-dependent DNA helicase RecQ"/>
    <property type="match status" value="1"/>
</dbReference>
<dbReference type="GO" id="GO:0009378">
    <property type="term" value="F:four-way junction helicase activity"/>
    <property type="evidence" value="ECO:0007669"/>
    <property type="project" value="TreeGrafter"/>
</dbReference>
<keyword evidence="9" id="KW-0413">Isomerase</keyword>
<dbReference type="Gene3D" id="1.10.150.80">
    <property type="entry name" value="HRDC domain"/>
    <property type="match status" value="1"/>
</dbReference>